<dbReference type="PROSITE" id="PS50804">
    <property type="entry name" value="SCAN_BOX"/>
    <property type="match status" value="1"/>
</dbReference>
<dbReference type="GeneID" id="140704272"/>
<sequence length="151" mass="17232">MYVPDSVGAETGKQLDDMSVWYKEEFPERTAQNNLDGVCHSPDVLGQPFREFCYQERIGPRAVCSQLHSLCHQWLKPERHTKAEILDLVILEQFLTILPPEMGIWVRECNPESTSQAVSLAEGFLLSQAAEKKQEEKQLASLYQTQHRGLS</sequence>
<dbReference type="InterPro" id="IPR003309">
    <property type="entry name" value="SCAN_dom"/>
</dbReference>
<dbReference type="CDD" id="cd07936">
    <property type="entry name" value="SCAN"/>
    <property type="match status" value="1"/>
</dbReference>
<dbReference type="PANTHER" id="PTHR45935:SF15">
    <property type="entry name" value="SCAN BOX DOMAIN-CONTAINING PROTEIN"/>
    <property type="match status" value="1"/>
</dbReference>
<dbReference type="InterPro" id="IPR050916">
    <property type="entry name" value="SCAN-C2H2_zinc_finger"/>
</dbReference>
<gene>
    <name evidence="4" type="primary">LOC140704272</name>
</gene>
<dbReference type="Pfam" id="PF02023">
    <property type="entry name" value="SCAN"/>
    <property type="match status" value="1"/>
</dbReference>
<dbReference type="Gene3D" id="1.10.4020.10">
    <property type="entry name" value="DNA breaking-rejoining enzymes"/>
    <property type="match status" value="1"/>
</dbReference>
<proteinExistence type="predicted"/>
<dbReference type="Proteomes" id="UP001652642">
    <property type="component" value="Chromosome 2"/>
</dbReference>
<reference evidence="3" key="1">
    <citation type="submission" date="2025-05" db="UniProtKB">
        <authorList>
            <consortium name="RefSeq"/>
        </authorList>
    </citation>
    <scope>NUCLEOTIDE SEQUENCE [LARGE SCALE GENOMIC DNA]</scope>
</reference>
<keyword evidence="3" id="KW-1185">Reference proteome</keyword>
<protein>
    <submittedName>
        <fullName evidence="4">Zinc finger and SCAN domain-containing protein 31-like</fullName>
    </submittedName>
</protein>
<dbReference type="RefSeq" id="XP_072845078.1">
    <property type="nucleotide sequence ID" value="XM_072988977.1"/>
</dbReference>
<evidence type="ECO:0000256" key="1">
    <source>
        <dbReference type="ARBA" id="ARBA00023242"/>
    </source>
</evidence>
<reference evidence="4" key="2">
    <citation type="submission" date="2025-08" db="UniProtKB">
        <authorList>
            <consortium name="RefSeq"/>
        </authorList>
    </citation>
    <scope>IDENTIFICATION</scope>
</reference>
<keyword evidence="1" id="KW-0539">Nucleus</keyword>
<dbReference type="InterPro" id="IPR038269">
    <property type="entry name" value="SCAN_sf"/>
</dbReference>
<dbReference type="SUPFAM" id="SSF47353">
    <property type="entry name" value="Retrovirus capsid dimerization domain-like"/>
    <property type="match status" value="1"/>
</dbReference>
<name>A0ABM5FI55_9SAUR</name>
<organism evidence="3 4">
    <name type="scientific">Pogona vitticeps</name>
    <name type="common">central bearded dragon</name>
    <dbReference type="NCBI Taxonomy" id="103695"/>
    <lineage>
        <taxon>Eukaryota</taxon>
        <taxon>Metazoa</taxon>
        <taxon>Chordata</taxon>
        <taxon>Craniata</taxon>
        <taxon>Vertebrata</taxon>
        <taxon>Euteleostomi</taxon>
        <taxon>Lepidosauria</taxon>
        <taxon>Squamata</taxon>
        <taxon>Bifurcata</taxon>
        <taxon>Unidentata</taxon>
        <taxon>Episquamata</taxon>
        <taxon>Toxicofera</taxon>
        <taxon>Iguania</taxon>
        <taxon>Acrodonta</taxon>
        <taxon>Agamidae</taxon>
        <taxon>Amphibolurinae</taxon>
        <taxon>Pogona</taxon>
    </lineage>
</organism>
<dbReference type="PANTHER" id="PTHR45935">
    <property type="entry name" value="PROTEIN ZBED8-RELATED"/>
    <property type="match status" value="1"/>
</dbReference>
<evidence type="ECO:0000259" key="2">
    <source>
        <dbReference type="PROSITE" id="PS50804"/>
    </source>
</evidence>
<evidence type="ECO:0000313" key="4">
    <source>
        <dbReference type="RefSeq" id="XP_072845078.1"/>
    </source>
</evidence>
<evidence type="ECO:0000313" key="3">
    <source>
        <dbReference type="Proteomes" id="UP001652642"/>
    </source>
</evidence>
<dbReference type="SMART" id="SM00431">
    <property type="entry name" value="SCAN"/>
    <property type="match status" value="1"/>
</dbReference>
<feature type="domain" description="SCAN box" evidence="2">
    <location>
        <begin position="47"/>
        <end position="124"/>
    </location>
</feature>
<accession>A0ABM5FI55</accession>